<organism evidence="9 10">
    <name type="scientific">Pontivivens ytuae</name>
    <dbReference type="NCBI Taxonomy" id="2789856"/>
    <lineage>
        <taxon>Bacteria</taxon>
        <taxon>Pseudomonadati</taxon>
        <taxon>Pseudomonadota</taxon>
        <taxon>Alphaproteobacteria</taxon>
        <taxon>Rhodobacterales</taxon>
        <taxon>Paracoccaceae</taxon>
        <taxon>Pontivivens</taxon>
    </lineage>
</organism>
<accession>A0A7S9QCF1</accession>
<dbReference type="Gene3D" id="2.40.160.60">
    <property type="entry name" value="Outer membrane protein transport protein (OMPP1/FadL/TodX)"/>
    <property type="match status" value="1"/>
</dbReference>
<feature type="chain" id="PRO_5032368313" evidence="8">
    <location>
        <begin position="24"/>
        <end position="396"/>
    </location>
</feature>
<sequence>MKNITKLMCATAAVAVAGTSAGAAGLDRSGQPINILFEEGRYVEVGVGRIFANVDGVDPQGNETGDGPEDYTIYSGGYKADINDQWSYAFILDQPYGSDTSYPDEGSIFDGTSSDLNSQALTGLLRYRMANGFSVYGGLKLQRVEAEATVGAAQLRAGTSARLAAAGVPAAAIPGIVANITDYTVDADPDIGFGYVAGVAYERPEIALRVALTYHSEVEHRNDTVENGVFIGSTGAPVAVTDQASTSVTEFPDAFTLDFQTGVAPNTLVFGRIRYADYEEFELAPEAFTENTGAAIASYEENVFAYQLGVGRRLTDNFSMSFAVSYEEEGPADDATPLTPVNGRIGYTLGGVYERDRMKITAGISYTDLGDVTADDLGTFEDNDALAVGVRVGFRL</sequence>
<dbReference type="SUPFAM" id="SSF56935">
    <property type="entry name" value="Porins"/>
    <property type="match status" value="1"/>
</dbReference>
<evidence type="ECO:0000256" key="8">
    <source>
        <dbReference type="SAM" id="SignalP"/>
    </source>
</evidence>
<evidence type="ECO:0000256" key="5">
    <source>
        <dbReference type="ARBA" id="ARBA00022729"/>
    </source>
</evidence>
<comment type="similarity">
    <text evidence="2">Belongs to the OmpP1/FadL family.</text>
</comment>
<evidence type="ECO:0000256" key="3">
    <source>
        <dbReference type="ARBA" id="ARBA00022452"/>
    </source>
</evidence>
<dbReference type="Pfam" id="PF03349">
    <property type="entry name" value="Toluene_X"/>
    <property type="match status" value="1"/>
</dbReference>
<keyword evidence="7" id="KW-0998">Cell outer membrane</keyword>
<evidence type="ECO:0000256" key="4">
    <source>
        <dbReference type="ARBA" id="ARBA00022692"/>
    </source>
</evidence>
<comment type="subcellular location">
    <subcellularLocation>
        <location evidence="1">Cell outer membrane</location>
        <topology evidence="1">Multi-pass membrane protein</topology>
    </subcellularLocation>
</comment>
<evidence type="ECO:0000256" key="2">
    <source>
        <dbReference type="ARBA" id="ARBA00008163"/>
    </source>
</evidence>
<reference evidence="9 10" key="1">
    <citation type="submission" date="2020-11" db="EMBL/GenBank/DDBJ databases">
        <title>Description of Pontivivens ytuae sp. nov. isolated from deep sea sediment of Mariana Trench.</title>
        <authorList>
            <person name="Wang Z."/>
            <person name="Sun Q.-L."/>
            <person name="Xu X.-D."/>
            <person name="Tang Y.-Z."/>
            <person name="Zhang J."/>
        </authorList>
    </citation>
    <scope>NUCLEOTIDE SEQUENCE [LARGE SCALE GENOMIC DNA]</scope>
    <source>
        <strain evidence="9 10">MT2928</strain>
    </source>
</reference>
<feature type="signal peptide" evidence="8">
    <location>
        <begin position="1"/>
        <end position="23"/>
    </location>
</feature>
<dbReference type="AlphaFoldDB" id="A0A7S9QCF1"/>
<dbReference type="PANTHER" id="PTHR35093:SF8">
    <property type="entry name" value="OUTER MEMBRANE PROTEIN NMB0088-RELATED"/>
    <property type="match status" value="1"/>
</dbReference>
<keyword evidence="3" id="KW-1134">Transmembrane beta strand</keyword>
<dbReference type="KEGG" id="poz:I0K15_19025"/>
<keyword evidence="10" id="KW-1185">Reference proteome</keyword>
<dbReference type="InterPro" id="IPR005017">
    <property type="entry name" value="OMPP1/FadL/TodX"/>
</dbReference>
<evidence type="ECO:0000256" key="1">
    <source>
        <dbReference type="ARBA" id="ARBA00004571"/>
    </source>
</evidence>
<dbReference type="Proteomes" id="UP000594800">
    <property type="component" value="Chromosome"/>
</dbReference>
<dbReference type="EMBL" id="CP064942">
    <property type="protein sequence ID" value="QPH53843.1"/>
    <property type="molecule type" value="Genomic_DNA"/>
</dbReference>
<dbReference type="GO" id="GO:0009279">
    <property type="term" value="C:cell outer membrane"/>
    <property type="evidence" value="ECO:0007669"/>
    <property type="project" value="UniProtKB-SubCell"/>
</dbReference>
<proteinExistence type="inferred from homology"/>
<evidence type="ECO:0000256" key="6">
    <source>
        <dbReference type="ARBA" id="ARBA00023136"/>
    </source>
</evidence>
<evidence type="ECO:0000313" key="9">
    <source>
        <dbReference type="EMBL" id="QPH53843.1"/>
    </source>
</evidence>
<evidence type="ECO:0000313" key="10">
    <source>
        <dbReference type="Proteomes" id="UP000594800"/>
    </source>
</evidence>
<keyword evidence="4" id="KW-0812">Transmembrane</keyword>
<dbReference type="GO" id="GO:0015483">
    <property type="term" value="F:long-chain fatty acid transporting porin activity"/>
    <property type="evidence" value="ECO:0007669"/>
    <property type="project" value="TreeGrafter"/>
</dbReference>
<name>A0A7S9QCF1_9RHOB</name>
<protein>
    <submittedName>
        <fullName evidence="9">Outer membrane protein transport protein</fullName>
    </submittedName>
</protein>
<evidence type="ECO:0000256" key="7">
    <source>
        <dbReference type="ARBA" id="ARBA00023237"/>
    </source>
</evidence>
<dbReference type="PANTHER" id="PTHR35093">
    <property type="entry name" value="OUTER MEMBRANE PROTEIN NMB0088-RELATED"/>
    <property type="match status" value="1"/>
</dbReference>
<keyword evidence="5 8" id="KW-0732">Signal</keyword>
<keyword evidence="6" id="KW-0472">Membrane</keyword>
<gene>
    <name evidence="9" type="ORF">I0K15_19025</name>
</gene>
<dbReference type="RefSeq" id="WP_196103052.1">
    <property type="nucleotide sequence ID" value="NZ_CP064942.1"/>
</dbReference>